<dbReference type="Gene3D" id="3.40.109.40">
    <property type="match status" value="1"/>
</dbReference>
<evidence type="ECO:0000259" key="1">
    <source>
        <dbReference type="Pfam" id="PF02965"/>
    </source>
</evidence>
<evidence type="ECO:0000313" key="3">
    <source>
        <dbReference type="Proteomes" id="UP000823611"/>
    </source>
</evidence>
<evidence type="ECO:0000313" key="2">
    <source>
        <dbReference type="EMBL" id="MBO8433869.1"/>
    </source>
</evidence>
<dbReference type="AlphaFoldDB" id="A0A9D9DTW4"/>
<dbReference type="EMBL" id="JADIMX010000021">
    <property type="protein sequence ID" value="MBO8433869.1"/>
    <property type="molecule type" value="Genomic_DNA"/>
</dbReference>
<dbReference type="PIRSF" id="PIRSF037984">
    <property type="entry name" value="Met_synth_TM0269_prd"/>
    <property type="match status" value="1"/>
</dbReference>
<dbReference type="InterPro" id="IPR017342">
    <property type="entry name" value="S-AdoMet-dep_Met_synth_prd"/>
</dbReference>
<organism evidence="2 3">
    <name type="scientific">Candidatus Fimicola merdigallinarum</name>
    <dbReference type="NCBI Taxonomy" id="2840819"/>
    <lineage>
        <taxon>Bacteria</taxon>
        <taxon>Bacillati</taxon>
        <taxon>Bacillota</taxon>
        <taxon>Clostridia</taxon>
        <taxon>Lachnospirales</taxon>
        <taxon>Lachnospiraceae</taxon>
        <taxon>Lachnospiraceae incertae sedis</taxon>
        <taxon>Candidatus Fimicola</taxon>
    </lineage>
</organism>
<dbReference type="SUPFAM" id="SSF56507">
    <property type="entry name" value="Methionine synthase activation domain-like"/>
    <property type="match status" value="1"/>
</dbReference>
<feature type="domain" description="AdoMet activation" evidence="1">
    <location>
        <begin position="78"/>
        <end position="214"/>
    </location>
</feature>
<reference evidence="2" key="2">
    <citation type="journal article" date="2021" name="PeerJ">
        <title>Extensive microbial diversity within the chicken gut microbiome revealed by metagenomics and culture.</title>
        <authorList>
            <person name="Gilroy R."/>
            <person name="Ravi A."/>
            <person name="Getino M."/>
            <person name="Pursley I."/>
            <person name="Horton D.L."/>
            <person name="Alikhan N.F."/>
            <person name="Baker D."/>
            <person name="Gharbi K."/>
            <person name="Hall N."/>
            <person name="Watson M."/>
            <person name="Adriaenssens E.M."/>
            <person name="Foster-Nyarko E."/>
            <person name="Jarju S."/>
            <person name="Secka A."/>
            <person name="Antonio M."/>
            <person name="Oren A."/>
            <person name="Chaudhuri R.R."/>
            <person name="La Ragione R."/>
            <person name="Hildebrand F."/>
            <person name="Pallen M.J."/>
        </authorList>
    </citation>
    <scope>NUCLEOTIDE SEQUENCE</scope>
    <source>
        <strain evidence="2">F6-4510</strain>
    </source>
</reference>
<comment type="caution">
    <text evidence="2">The sequence shown here is derived from an EMBL/GenBank/DDBJ whole genome shotgun (WGS) entry which is preliminary data.</text>
</comment>
<dbReference type="InterPro" id="IPR004223">
    <property type="entry name" value="VitB12-dep_Met_synth_activ_dom"/>
</dbReference>
<proteinExistence type="predicted"/>
<gene>
    <name evidence="2" type="ORF">IAC55_00925</name>
</gene>
<dbReference type="GO" id="GO:0008705">
    <property type="term" value="F:methionine synthase activity"/>
    <property type="evidence" value="ECO:0007669"/>
    <property type="project" value="InterPro"/>
</dbReference>
<protein>
    <submittedName>
        <fullName evidence="2">Vitamin B12 dependent methionine synthase activation subunit</fullName>
    </submittedName>
</protein>
<dbReference type="InterPro" id="IPR037010">
    <property type="entry name" value="VitB12-dep_Met_synth_activ_sf"/>
</dbReference>
<sequence length="214" mass="24187">MDIKRSEVYRYLGYGRNIPDDKVKDTVEECIDLVLNVADMKSIYRIFDLSVNGDIIEIDGHFKATSKNLSKNLTGCESIVLFGATLGTGVDMLIKKYTKLDMSYAVILQAVSATVIEEYCDICQREIEEKLSKEDKFIRPRFSPGYGDFSIENQKMLVNMLECQKKIGLMLTESLMLVPSKSVTAVMGVSKEKKDCHIKGCEECQKTDCAYRRG</sequence>
<dbReference type="Pfam" id="PF02965">
    <property type="entry name" value="Met_synt_B12"/>
    <property type="match status" value="1"/>
</dbReference>
<name>A0A9D9DTW4_9FIRM</name>
<accession>A0A9D9DTW4</accession>
<dbReference type="Proteomes" id="UP000823611">
    <property type="component" value="Unassembled WGS sequence"/>
</dbReference>
<reference evidence="2" key="1">
    <citation type="submission" date="2020-10" db="EMBL/GenBank/DDBJ databases">
        <authorList>
            <person name="Gilroy R."/>
        </authorList>
    </citation>
    <scope>NUCLEOTIDE SEQUENCE</scope>
    <source>
        <strain evidence="2">F6-4510</strain>
    </source>
</reference>